<comment type="caution">
    <text evidence="2">The sequence shown here is derived from an EMBL/GenBank/DDBJ whole genome shotgun (WGS) entry which is preliminary data.</text>
</comment>
<sequence length="137" mass="15519">MDQSITAHSRQVKQRGKLRLSWSLSVGQHLTSSASWLSGPTNFPDTIMLFIPLTRGYRSNSHYWSTYKGPEFPDLSLRDRILMSTRPESDTKWEPSPKFLSPRPRLTPNGPNPHYLTCAVPPLSIQQYSPSSARPGH</sequence>
<name>A0AAE0YW69_9GAST</name>
<dbReference type="Proteomes" id="UP001283361">
    <property type="component" value="Unassembled WGS sequence"/>
</dbReference>
<reference evidence="2" key="1">
    <citation type="journal article" date="2023" name="G3 (Bethesda)">
        <title>A reference genome for the long-term kleptoplast-retaining sea slug Elysia crispata morphotype clarki.</title>
        <authorList>
            <person name="Eastman K.E."/>
            <person name="Pendleton A.L."/>
            <person name="Shaikh M.A."/>
            <person name="Suttiyut T."/>
            <person name="Ogas R."/>
            <person name="Tomko P."/>
            <person name="Gavelis G."/>
            <person name="Widhalm J.R."/>
            <person name="Wisecaver J.H."/>
        </authorList>
    </citation>
    <scope>NUCLEOTIDE SEQUENCE</scope>
    <source>
        <strain evidence="2">ECLA1</strain>
    </source>
</reference>
<dbReference type="AlphaFoldDB" id="A0AAE0YW69"/>
<proteinExistence type="predicted"/>
<feature type="region of interest" description="Disordered" evidence="1">
    <location>
        <begin position="86"/>
        <end position="114"/>
    </location>
</feature>
<dbReference type="EMBL" id="JAWDGP010005269">
    <property type="protein sequence ID" value="KAK3758419.1"/>
    <property type="molecule type" value="Genomic_DNA"/>
</dbReference>
<gene>
    <name evidence="2" type="ORF">RRG08_058689</name>
</gene>
<feature type="compositionally biased region" description="Basic and acidic residues" evidence="1">
    <location>
        <begin position="86"/>
        <end position="95"/>
    </location>
</feature>
<evidence type="ECO:0000256" key="1">
    <source>
        <dbReference type="SAM" id="MobiDB-lite"/>
    </source>
</evidence>
<evidence type="ECO:0000313" key="2">
    <source>
        <dbReference type="EMBL" id="KAK3758419.1"/>
    </source>
</evidence>
<keyword evidence="3" id="KW-1185">Reference proteome</keyword>
<accession>A0AAE0YW69</accession>
<protein>
    <submittedName>
        <fullName evidence="2">Uncharacterized protein</fullName>
    </submittedName>
</protein>
<organism evidence="2 3">
    <name type="scientific">Elysia crispata</name>
    <name type="common">lettuce slug</name>
    <dbReference type="NCBI Taxonomy" id="231223"/>
    <lineage>
        <taxon>Eukaryota</taxon>
        <taxon>Metazoa</taxon>
        <taxon>Spiralia</taxon>
        <taxon>Lophotrochozoa</taxon>
        <taxon>Mollusca</taxon>
        <taxon>Gastropoda</taxon>
        <taxon>Heterobranchia</taxon>
        <taxon>Euthyneura</taxon>
        <taxon>Panpulmonata</taxon>
        <taxon>Sacoglossa</taxon>
        <taxon>Placobranchoidea</taxon>
        <taxon>Plakobranchidae</taxon>
        <taxon>Elysia</taxon>
    </lineage>
</organism>
<evidence type="ECO:0000313" key="3">
    <source>
        <dbReference type="Proteomes" id="UP001283361"/>
    </source>
</evidence>